<evidence type="ECO:0000313" key="2">
    <source>
        <dbReference type="Proteomes" id="UP000273828"/>
    </source>
</evidence>
<organism evidence="1 2">
    <name type="scientific">Natrarchaeobius halalkaliphilus</name>
    <dbReference type="NCBI Taxonomy" id="1679091"/>
    <lineage>
        <taxon>Archaea</taxon>
        <taxon>Methanobacteriati</taxon>
        <taxon>Methanobacteriota</taxon>
        <taxon>Stenosarchaea group</taxon>
        <taxon>Halobacteria</taxon>
        <taxon>Halobacteriales</taxon>
        <taxon>Natrialbaceae</taxon>
        <taxon>Natrarchaeobius</taxon>
    </lineage>
</organism>
<proteinExistence type="predicted"/>
<protein>
    <submittedName>
        <fullName evidence="1">Metal-dependent hydrolase</fullName>
    </submittedName>
</protein>
<dbReference type="Proteomes" id="UP000273828">
    <property type="component" value="Unassembled WGS sequence"/>
</dbReference>
<dbReference type="EMBL" id="REFY01000004">
    <property type="protein sequence ID" value="RQG89268.1"/>
    <property type="molecule type" value="Genomic_DNA"/>
</dbReference>
<accession>A0A3N6LKR5</accession>
<keyword evidence="1" id="KW-0378">Hydrolase</keyword>
<comment type="caution">
    <text evidence="1">The sequence shown here is derived from an EMBL/GenBank/DDBJ whole genome shotgun (WGS) entry which is preliminary data.</text>
</comment>
<dbReference type="GO" id="GO:0016787">
    <property type="term" value="F:hydrolase activity"/>
    <property type="evidence" value="ECO:0007669"/>
    <property type="project" value="UniProtKB-KW"/>
</dbReference>
<evidence type="ECO:0000313" key="1">
    <source>
        <dbReference type="EMBL" id="RQG89268.1"/>
    </source>
</evidence>
<name>A0A3N6LKR5_9EURY</name>
<dbReference type="RefSeq" id="WP_124178582.1">
    <property type="nucleotide sequence ID" value="NZ_REFY01000004.1"/>
</dbReference>
<gene>
    <name evidence="1" type="ORF">EA462_10895</name>
</gene>
<dbReference type="OrthoDB" id="204671at2157"/>
<dbReference type="AlphaFoldDB" id="A0A3N6LKR5"/>
<reference evidence="1 2" key="1">
    <citation type="submission" date="2018-10" db="EMBL/GenBank/DDBJ databases">
        <title>Natrarchaeobius chitinivorans gen. nov., sp. nov., and Natrarchaeobius haloalkaliphilus sp. nov., alkaliphilic, chitin-utilizing haloarchaea from hypersaline alkaline lakes.</title>
        <authorList>
            <person name="Sorokin D.Y."/>
            <person name="Elcheninov A.G."/>
            <person name="Kostrikina N.A."/>
            <person name="Bale N.J."/>
            <person name="Sinninghe Damste J.S."/>
            <person name="Khijniak T.V."/>
            <person name="Kublanov I.V."/>
            <person name="Toshchakov S.V."/>
        </authorList>
    </citation>
    <scope>NUCLEOTIDE SEQUENCE [LARGE SCALE GENOMIC DNA]</scope>
    <source>
        <strain evidence="1 2">AArcht-Sl</strain>
    </source>
</reference>
<sequence>MMATTHVFAGLVLAAIVALIAPQFAAVAAFAAILGGLFPDLDVVADHRKTLHYPVYYSALAVPTLLIAVVVPGPATVALAVFVLAAAGHSVADCVGGSHELKPWQAGSNRAVYSHYHGQWLEPRRWIGYDGSPGDLALSAVLAVPALFVFDGTVQVLVVGMLVVSIAYATLRRPVAAGVDWLVRRENQ</sequence>
<keyword evidence="2" id="KW-1185">Reference proteome</keyword>